<organism evidence="1 2">
    <name type="scientific">Hirundo rustica rustica</name>
    <dbReference type="NCBI Taxonomy" id="333673"/>
    <lineage>
        <taxon>Eukaryota</taxon>
        <taxon>Metazoa</taxon>
        <taxon>Chordata</taxon>
        <taxon>Craniata</taxon>
        <taxon>Vertebrata</taxon>
        <taxon>Euteleostomi</taxon>
        <taxon>Archelosauria</taxon>
        <taxon>Archosauria</taxon>
        <taxon>Dinosauria</taxon>
        <taxon>Saurischia</taxon>
        <taxon>Theropoda</taxon>
        <taxon>Coelurosauria</taxon>
        <taxon>Aves</taxon>
        <taxon>Neognathae</taxon>
        <taxon>Neoaves</taxon>
        <taxon>Telluraves</taxon>
        <taxon>Australaves</taxon>
        <taxon>Passeriformes</taxon>
        <taxon>Sylvioidea</taxon>
        <taxon>Hirundinidae</taxon>
        <taxon>Hirundo</taxon>
    </lineage>
</organism>
<keyword evidence="2" id="KW-1185">Reference proteome</keyword>
<dbReference type="EMBL" id="QRBI01000209">
    <property type="protein sequence ID" value="RMB93554.1"/>
    <property type="molecule type" value="Genomic_DNA"/>
</dbReference>
<gene>
    <name evidence="1" type="ORF">DUI87_30253</name>
</gene>
<comment type="caution">
    <text evidence="1">The sequence shown here is derived from an EMBL/GenBank/DDBJ whole genome shotgun (WGS) entry which is preliminary data.</text>
</comment>
<evidence type="ECO:0000313" key="2">
    <source>
        <dbReference type="Proteomes" id="UP000269221"/>
    </source>
</evidence>
<reference evidence="1 2" key="1">
    <citation type="submission" date="2018-07" db="EMBL/GenBank/DDBJ databases">
        <title>A high quality draft genome assembly of the barn swallow (H. rustica rustica).</title>
        <authorList>
            <person name="Formenti G."/>
            <person name="Chiara M."/>
            <person name="Poveda L."/>
            <person name="Francoijs K.-J."/>
            <person name="Bonisoli-Alquati A."/>
            <person name="Canova L."/>
            <person name="Gianfranceschi L."/>
            <person name="Horner D.S."/>
            <person name="Saino N."/>
        </authorList>
    </citation>
    <scope>NUCLEOTIDE SEQUENCE [LARGE SCALE GENOMIC DNA]</scope>
    <source>
        <strain evidence="1">Chelidonia</strain>
        <tissue evidence="1">Blood</tissue>
    </source>
</reference>
<protein>
    <submittedName>
        <fullName evidence="1">Uncharacterized protein</fullName>
    </submittedName>
</protein>
<dbReference type="AlphaFoldDB" id="A0A3M0IXI2"/>
<evidence type="ECO:0000313" key="1">
    <source>
        <dbReference type="EMBL" id="RMB93554.1"/>
    </source>
</evidence>
<name>A0A3M0IXI2_HIRRU</name>
<accession>A0A3M0IXI2</accession>
<sequence length="245" mass="27101">MERTSEEQLLFSDWLQTRISCWLAVTMTLSVYGMDHSPRGLGRVFPPLTAWAVTCHLHVIHYQLSFKEFKKRSIKVPPELGRWDPGLTSGQQQHFGEGLQCPPALPVSSKLPVLLKGSSLLPAGPVPPPDPPMPLGLQLQSFWKQERLLKKQGFASVFLRETSPSGEKCSLAPEVGKCPRDTKPDRACPAAQELCLQELWPWGQQSDRDGLGLRGSLIAFGVSQLRVNVSGPVAFLARTGQQQNK</sequence>
<dbReference type="Proteomes" id="UP000269221">
    <property type="component" value="Unassembled WGS sequence"/>
</dbReference>
<proteinExistence type="predicted"/>